<dbReference type="Pfam" id="PF06791">
    <property type="entry name" value="TMP_2"/>
    <property type="match status" value="1"/>
</dbReference>
<dbReference type="EMBL" id="BJZV01000015">
    <property type="protein sequence ID" value="GEP11121.1"/>
    <property type="molecule type" value="Genomic_DNA"/>
</dbReference>
<dbReference type="Gene3D" id="1.10.530.10">
    <property type="match status" value="1"/>
</dbReference>
<dbReference type="SUPFAM" id="SSF53955">
    <property type="entry name" value="Lysozyme-like"/>
    <property type="match status" value="1"/>
</dbReference>
<dbReference type="InterPro" id="IPR008258">
    <property type="entry name" value="Transglycosylase_SLT_dom_1"/>
</dbReference>
<proteinExistence type="inferred from homology"/>
<sequence length="1165" mass="121796">MVSLNTIRSVRVAYVSEGADKFVSDANAAATSQTNLGQAADQAATVTEQASRRQLSAASAFNKLEASIDPVVRAQQALERGTRTAERALSQGVIGADSYARALSLLEARYASVSSAAQRSAQSVAAAWRDLGSQGSQTLANVEASRRLGSLGTPVAANQNLAKEVSQGARDQALTNIGIQGKDFIEQVLSGSSPLRAGLMQLPTAATIAGQAGLGAGDVVTGLGEKIKGLAEGAVSAASKIPAIGYAIGGVTAALGAGAAAWLSYRSEQAEVEKRLEGFGRASGVTITNINALAASQSGASEISRSDTREVASIYAGTGRVGNGALSEAVGATRDLSAFLGADKAESATVLATALGDVSRGAGDLAQKYGLLNAATVESVQRLDAQGSRLEAQRRLIDAIRESTAGLAAETTGWGKATQFLGGIWDATGAAIDKAVTGGTLDERLAAAKDRLTQARSEAGSSFMAEFGSGYSVQEEEKTVARLQKLADARDATAKRLQQNQRSEQVGSILKSLQPELTELQTMQDRVTLLRKAISDPMEFGLSGSRLAETEGALGRLGRMAQTLREDMEKYGSASVAALNRTADFESRVVGFTPYGRSAAEINERFAREVREKSLDPNGRTAEQVRAEYGSRLGDVSLDLPDRYNLAQRRDADLQSALTLDGLRRARDVELSNLQRTESLSLTPQGGAFSQMSSQVQSQILEAARTSGSQISAGIIAAIAKGESSGNLNVGFSRSLGEDGRASSAYGLGQITRGTAEDAIRRGFLPAGYDRTNPDTMAQGIAGVLQMKLQDVGGDLTKALEAYRGSSDPAVNRAYAATALRNAGQMGDASQAGLVRDQDALTRSQRDASQQLDNLNRNYGVNGAALETIQQRQQKYNELLDRGVSASDAASIAFGGLIDKTVSLAQQAKLVQFARDDDFARQQLGRDATDQQAYARARQLVGDTISPNAQSVINRTRDTLDLTEAKSMITSGASSFVTEFRRTGDAAAALSNAFGSAADKLLSKVIDAGVSGLFSSATSSSGSSFFGSLFKGFDVGGYTGPGGRLEPAGIVHRGEYVIDAATVSRLGVGTLDALRSTRRGYADGGLVGGPPPSIVAANPNNGPSINAPITVNMQGSSGDPAQDQAHVEATVKSMREEMRRVFHQEQSNSLRQNGALWQAGVRRAA</sequence>
<evidence type="ECO:0000259" key="3">
    <source>
        <dbReference type="Pfam" id="PF06791"/>
    </source>
</evidence>
<gene>
    <name evidence="4" type="ORF">MGN01_29660</name>
</gene>
<accession>A0A512JMC3</accession>
<feature type="domain" description="Transglycosylase SLT" evidence="2">
    <location>
        <begin position="706"/>
        <end position="804"/>
    </location>
</feature>
<evidence type="ECO:0000313" key="5">
    <source>
        <dbReference type="Proteomes" id="UP000321750"/>
    </source>
</evidence>
<evidence type="ECO:0000256" key="1">
    <source>
        <dbReference type="ARBA" id="ARBA00009387"/>
    </source>
</evidence>
<evidence type="ECO:0000313" key="4">
    <source>
        <dbReference type="EMBL" id="GEP11121.1"/>
    </source>
</evidence>
<name>A0A512JMC3_9HYPH</name>
<evidence type="ECO:0000259" key="2">
    <source>
        <dbReference type="Pfam" id="PF01464"/>
    </source>
</evidence>
<keyword evidence="5" id="KW-1185">Reference proteome</keyword>
<reference evidence="4 5" key="1">
    <citation type="submission" date="2019-07" db="EMBL/GenBank/DDBJ databases">
        <title>Whole genome shotgun sequence of Methylobacterium gnaphalii NBRC 107716.</title>
        <authorList>
            <person name="Hosoyama A."/>
            <person name="Uohara A."/>
            <person name="Ohji S."/>
            <person name="Ichikawa N."/>
        </authorList>
    </citation>
    <scope>NUCLEOTIDE SEQUENCE [LARGE SCALE GENOMIC DNA]</scope>
    <source>
        <strain evidence="4 5">NBRC 107716</strain>
    </source>
</reference>
<dbReference type="InterPro" id="IPR009628">
    <property type="entry name" value="Phage_tape_measure_N"/>
</dbReference>
<feature type="domain" description="Bacteriophage tail tape measure N-terminal" evidence="3">
    <location>
        <begin position="166"/>
        <end position="380"/>
    </location>
</feature>
<dbReference type="AlphaFoldDB" id="A0A512JMC3"/>
<organism evidence="4 5">
    <name type="scientific">Methylobacterium gnaphalii</name>
    <dbReference type="NCBI Taxonomy" id="1010610"/>
    <lineage>
        <taxon>Bacteria</taxon>
        <taxon>Pseudomonadati</taxon>
        <taxon>Pseudomonadota</taxon>
        <taxon>Alphaproteobacteria</taxon>
        <taxon>Hyphomicrobiales</taxon>
        <taxon>Methylobacteriaceae</taxon>
        <taxon>Methylobacterium</taxon>
    </lineage>
</organism>
<evidence type="ECO:0008006" key="6">
    <source>
        <dbReference type="Google" id="ProtNLM"/>
    </source>
</evidence>
<dbReference type="InterPro" id="IPR023346">
    <property type="entry name" value="Lysozyme-like_dom_sf"/>
</dbReference>
<comment type="similarity">
    <text evidence="1">Belongs to the virb1 family.</text>
</comment>
<dbReference type="Proteomes" id="UP000321750">
    <property type="component" value="Unassembled WGS sequence"/>
</dbReference>
<dbReference type="OrthoDB" id="7971551at2"/>
<comment type="caution">
    <text evidence="4">The sequence shown here is derived from an EMBL/GenBank/DDBJ whole genome shotgun (WGS) entry which is preliminary data.</text>
</comment>
<dbReference type="Pfam" id="PF01464">
    <property type="entry name" value="SLT"/>
    <property type="match status" value="1"/>
</dbReference>
<protein>
    <recommendedName>
        <fullName evidence="6">Bacteriophage tail tape measure N-terminal domain-containing protein</fullName>
    </recommendedName>
</protein>